<dbReference type="KEGG" id="ocg:OCA5_c24480"/>
<feature type="compositionally biased region" description="Basic and acidic residues" evidence="1">
    <location>
        <begin position="1"/>
        <end position="12"/>
    </location>
</feature>
<feature type="region of interest" description="Disordered" evidence="1">
    <location>
        <begin position="1"/>
        <end position="25"/>
    </location>
</feature>
<evidence type="ECO:0000313" key="2">
    <source>
        <dbReference type="EMBL" id="AEI07144.1"/>
    </source>
</evidence>
<dbReference type="AlphaFoldDB" id="B6JE88"/>
<dbReference type="STRING" id="504832.OCA5_c24480"/>
<accession>B6JE88</accession>
<gene>
    <name evidence="2" type="ordered locus">OCA5_c24480</name>
</gene>
<evidence type="ECO:0000313" key="3">
    <source>
        <dbReference type="Proteomes" id="UP000007730"/>
    </source>
</evidence>
<sequence>MPPHSNHVEMRASRRPARQYVSETHDRKLDARWRSDVTLAKCMVLRKILDNGPLDLTGMGEWYRQRCIELAMEEPPLVDVDESQVFLTKEGEAFAARDKADSIARQRGHRRVFEQRGGKL</sequence>
<dbReference type="RefSeq" id="WP_012562706.1">
    <property type="nucleotide sequence ID" value="NC_011386.1"/>
</dbReference>
<keyword evidence="3" id="KW-1185">Reference proteome</keyword>
<protein>
    <submittedName>
        <fullName evidence="2">Uncharacterized protein</fullName>
    </submittedName>
</protein>
<organism evidence="2 3">
    <name type="scientific">Afipia carboxidovorans (strain ATCC 49405 / DSM 1227 / KCTC 32145 / OM5)</name>
    <name type="common">Oligotropha carboxidovorans</name>
    <dbReference type="NCBI Taxonomy" id="504832"/>
    <lineage>
        <taxon>Bacteria</taxon>
        <taxon>Pseudomonadati</taxon>
        <taxon>Pseudomonadota</taxon>
        <taxon>Alphaproteobacteria</taxon>
        <taxon>Hyphomicrobiales</taxon>
        <taxon>Nitrobacteraceae</taxon>
        <taxon>Afipia</taxon>
    </lineage>
</organism>
<dbReference type="EMBL" id="CP002826">
    <property type="protein sequence ID" value="AEI07144.1"/>
    <property type="molecule type" value="Genomic_DNA"/>
</dbReference>
<evidence type="ECO:0000256" key="1">
    <source>
        <dbReference type="SAM" id="MobiDB-lite"/>
    </source>
</evidence>
<reference evidence="2 3" key="1">
    <citation type="journal article" date="2011" name="J. Bacteriol.">
        <title>Complete genome sequences of the chemolithoautotrophic Oligotropha carboxidovorans strains OM4 and OM5.</title>
        <authorList>
            <person name="Volland S."/>
            <person name="Rachinger M."/>
            <person name="Strittmatter A."/>
            <person name="Daniel R."/>
            <person name="Gottschalk G."/>
            <person name="Meyer O."/>
        </authorList>
    </citation>
    <scope>NUCLEOTIDE SEQUENCE [LARGE SCALE GENOMIC DNA]</scope>
    <source>
        <strain evidence="3">ATCC 49405 / DSM 1227 / KCTC 32145 / OM5</strain>
    </source>
</reference>
<dbReference type="Proteomes" id="UP000007730">
    <property type="component" value="Chromosome"/>
</dbReference>
<dbReference type="KEGG" id="oca:OCAR_5546"/>
<proteinExistence type="predicted"/>
<name>B6JE88_AFIC5</name>
<dbReference type="HOGENOM" id="CLU_2047291_0_0_5"/>